<dbReference type="CTD" id="36344741"/>
<dbReference type="EMBL" id="APAU02000128">
    <property type="protein sequence ID" value="EUB56134.1"/>
    <property type="molecule type" value="Genomic_DNA"/>
</dbReference>
<dbReference type="KEGG" id="egl:EGR_09026"/>
<dbReference type="Proteomes" id="UP000019149">
    <property type="component" value="Unassembled WGS sequence"/>
</dbReference>
<gene>
    <name evidence="1" type="ORF">EGR_09026</name>
</gene>
<protein>
    <submittedName>
        <fullName evidence="1">Uncharacterized protein</fullName>
    </submittedName>
</protein>
<evidence type="ECO:0000313" key="1">
    <source>
        <dbReference type="EMBL" id="EUB56134.1"/>
    </source>
</evidence>
<accession>W6URU6</accession>
<dbReference type="AlphaFoldDB" id="W6URU6"/>
<evidence type="ECO:0000313" key="2">
    <source>
        <dbReference type="Proteomes" id="UP000019149"/>
    </source>
</evidence>
<name>W6URU6_ECHGR</name>
<proteinExistence type="predicted"/>
<keyword evidence="2" id="KW-1185">Reference proteome</keyword>
<sequence length="97" mass="10407">MDGEGGLEQNILHAGIVKTPHDTVKLLRAGSRPASGRCDTDVHEGDFHLPDLLDTGNESSSPQVFPIQISERGSYDDDSKNGAKLNFMANCAPLSKD</sequence>
<reference evidence="1 2" key="1">
    <citation type="journal article" date="2013" name="Nat. Genet.">
        <title>The genome of the hydatid tapeworm Echinococcus granulosus.</title>
        <authorList>
            <person name="Zheng H."/>
            <person name="Zhang W."/>
            <person name="Zhang L."/>
            <person name="Zhang Z."/>
            <person name="Li J."/>
            <person name="Lu G."/>
            <person name="Zhu Y."/>
            <person name="Wang Y."/>
            <person name="Huang Y."/>
            <person name="Liu J."/>
            <person name="Kang H."/>
            <person name="Chen J."/>
            <person name="Wang L."/>
            <person name="Chen A."/>
            <person name="Yu S."/>
            <person name="Gao Z."/>
            <person name="Jin L."/>
            <person name="Gu W."/>
            <person name="Wang Z."/>
            <person name="Zhao L."/>
            <person name="Shi B."/>
            <person name="Wen H."/>
            <person name="Lin R."/>
            <person name="Jones M.K."/>
            <person name="Brejova B."/>
            <person name="Vinar T."/>
            <person name="Zhao G."/>
            <person name="McManus D.P."/>
            <person name="Chen Z."/>
            <person name="Zhou Y."/>
            <person name="Wang S."/>
        </authorList>
    </citation>
    <scope>NUCLEOTIDE SEQUENCE [LARGE SCALE GENOMIC DNA]</scope>
</reference>
<dbReference type="RefSeq" id="XP_024347330.1">
    <property type="nucleotide sequence ID" value="XM_024498275.1"/>
</dbReference>
<organism evidence="1 2">
    <name type="scientific">Echinococcus granulosus</name>
    <name type="common">Hydatid tapeworm</name>
    <dbReference type="NCBI Taxonomy" id="6210"/>
    <lineage>
        <taxon>Eukaryota</taxon>
        <taxon>Metazoa</taxon>
        <taxon>Spiralia</taxon>
        <taxon>Lophotrochozoa</taxon>
        <taxon>Platyhelminthes</taxon>
        <taxon>Cestoda</taxon>
        <taxon>Eucestoda</taxon>
        <taxon>Cyclophyllidea</taxon>
        <taxon>Taeniidae</taxon>
        <taxon>Echinococcus</taxon>
        <taxon>Echinococcus granulosus group</taxon>
    </lineage>
</organism>
<comment type="caution">
    <text evidence="1">The sequence shown here is derived from an EMBL/GenBank/DDBJ whole genome shotgun (WGS) entry which is preliminary data.</text>
</comment>
<dbReference type="GeneID" id="36344741"/>